<organism evidence="3 4">
    <name type="scientific">Aurantimicrobium photophilum</name>
    <dbReference type="NCBI Taxonomy" id="1987356"/>
    <lineage>
        <taxon>Bacteria</taxon>
        <taxon>Bacillati</taxon>
        <taxon>Actinomycetota</taxon>
        <taxon>Actinomycetes</taxon>
        <taxon>Micrococcales</taxon>
        <taxon>Microbacteriaceae</taxon>
        <taxon>Aurantimicrobium</taxon>
    </lineage>
</organism>
<accession>A0A2Z3S1U1</accession>
<dbReference type="Gene3D" id="3.40.50.1110">
    <property type="entry name" value="SGNH hydrolase"/>
    <property type="match status" value="1"/>
</dbReference>
<feature type="domain" description="SGNH hydrolase-type esterase" evidence="2">
    <location>
        <begin position="11"/>
        <end position="188"/>
    </location>
</feature>
<dbReference type="Proteomes" id="UP000246894">
    <property type="component" value="Chromosome"/>
</dbReference>
<dbReference type="GO" id="GO:0016787">
    <property type="term" value="F:hydrolase activity"/>
    <property type="evidence" value="ECO:0007669"/>
    <property type="project" value="UniProtKB-KW"/>
</dbReference>
<dbReference type="OrthoDB" id="3465773at2"/>
<keyword evidence="3" id="KW-0378">Hydrolase</keyword>
<dbReference type="CDD" id="cd01832">
    <property type="entry name" value="SGNH_hydrolase_like_1"/>
    <property type="match status" value="1"/>
</dbReference>
<sequence length="285" mass="31888">MATAVYRRYVALGDSLTEGLGDDRFEQDRIFAGWADRFAVLLNEDAMAAGEDFLYANLAVRSRNSSEILSEQVHEALQLEPDLVTIMAGANDLWRPRKSWDLVRAQFTEAVRLLKEAGITVVLANCINPVHHWSFRGGALRAKELTKLIEEVASEQNVLVVDVYRSPTLRRLRVWSADCVHFGARGHAHVANKAAKLLGLPYRIETPVLQPRLKDSMTLLEHVSWIATHVTPFVGRRLRGIAAGDGINPKRPVMSRVHDHPWTVRRSKSSPLVHSPFPPASILAE</sequence>
<dbReference type="RefSeq" id="WP_110234649.1">
    <property type="nucleotide sequence ID" value="NZ_CP023994.1"/>
</dbReference>
<evidence type="ECO:0000313" key="4">
    <source>
        <dbReference type="Proteomes" id="UP000246894"/>
    </source>
</evidence>
<feature type="region of interest" description="Disordered" evidence="1">
    <location>
        <begin position="265"/>
        <end position="285"/>
    </location>
</feature>
<dbReference type="SUPFAM" id="SSF52266">
    <property type="entry name" value="SGNH hydrolase"/>
    <property type="match status" value="1"/>
</dbReference>
<dbReference type="PANTHER" id="PTHR43784:SF2">
    <property type="entry name" value="GDSL-LIKE LIPASE_ACYLHYDROLASE, PUTATIVE (AFU_ORTHOLOGUE AFUA_2G00820)-RELATED"/>
    <property type="match status" value="1"/>
</dbReference>
<keyword evidence="4" id="KW-1185">Reference proteome</keyword>
<gene>
    <name evidence="3" type="ORF">AURMO_01611</name>
</gene>
<dbReference type="InterPro" id="IPR053140">
    <property type="entry name" value="GDSL_Rv0518-like"/>
</dbReference>
<evidence type="ECO:0000313" key="3">
    <source>
        <dbReference type="EMBL" id="AWR22194.1"/>
    </source>
</evidence>
<reference evidence="3 4" key="1">
    <citation type="submission" date="2017-10" db="EMBL/GenBank/DDBJ databases">
        <title>Genome of an Actinobacterium that displays light-enhanced growth.</title>
        <authorList>
            <person name="Maresca J.A."/>
            <person name="Hempel P."/>
            <person name="Shevchenko O."/>
            <person name="Miller K.J."/>
            <person name="Hahn M.W."/>
        </authorList>
    </citation>
    <scope>NUCLEOTIDE SEQUENCE [LARGE SCALE GENOMIC DNA]</scope>
    <source>
        <strain evidence="3 4">MWH-Mo1</strain>
    </source>
</reference>
<dbReference type="InterPro" id="IPR036514">
    <property type="entry name" value="SGNH_hydro_sf"/>
</dbReference>
<dbReference type="KEGG" id="aum:AURMO_01611"/>
<dbReference type="AlphaFoldDB" id="A0A2Z3S1U1"/>
<dbReference type="InterPro" id="IPR013830">
    <property type="entry name" value="SGNH_hydro"/>
</dbReference>
<evidence type="ECO:0000259" key="2">
    <source>
        <dbReference type="Pfam" id="PF13472"/>
    </source>
</evidence>
<protein>
    <submittedName>
        <fullName evidence="3">GDSL-like Lipase/Acylhydrolase</fullName>
    </submittedName>
</protein>
<evidence type="ECO:0000256" key="1">
    <source>
        <dbReference type="SAM" id="MobiDB-lite"/>
    </source>
</evidence>
<dbReference type="PANTHER" id="PTHR43784">
    <property type="entry name" value="GDSL-LIKE LIPASE/ACYLHYDROLASE, PUTATIVE (AFU_ORTHOLOGUE AFUA_2G00820)-RELATED"/>
    <property type="match status" value="1"/>
</dbReference>
<dbReference type="Pfam" id="PF13472">
    <property type="entry name" value="Lipase_GDSL_2"/>
    <property type="match status" value="1"/>
</dbReference>
<name>A0A2Z3S1U1_9MICO</name>
<proteinExistence type="predicted"/>
<dbReference type="EMBL" id="CP023994">
    <property type="protein sequence ID" value="AWR22194.1"/>
    <property type="molecule type" value="Genomic_DNA"/>
</dbReference>